<evidence type="ECO:0000313" key="11">
    <source>
        <dbReference type="Proteomes" id="UP001140511"/>
    </source>
</evidence>
<comment type="function">
    <text evidence="1">Involved in pre-25S rRNA processing.</text>
</comment>
<keyword evidence="11" id="KW-1185">Reference proteome</keyword>
<evidence type="ECO:0000256" key="6">
    <source>
        <dbReference type="ARBA" id="ARBA00023242"/>
    </source>
</evidence>
<dbReference type="RefSeq" id="XP_056029628.1">
    <property type="nucleotide sequence ID" value="XM_056172770.1"/>
</dbReference>
<reference evidence="10" key="1">
    <citation type="submission" date="2022-09" db="EMBL/GenBank/DDBJ databases">
        <title>Chromosome-level assembly of Trichoderma breve T069, a fungus used in development of biopesticide product.</title>
        <authorList>
            <person name="Lin R."/>
            <person name="Liu T."/>
        </authorList>
    </citation>
    <scope>NUCLEOTIDE SEQUENCE</scope>
    <source>
        <strain evidence="10">T069</strain>
    </source>
</reference>
<comment type="caution">
    <text evidence="10">The sequence shown here is derived from an EMBL/GenBank/DDBJ whole genome shotgun (WGS) entry which is preliminary data.</text>
</comment>
<dbReference type="AlphaFoldDB" id="A0A9W9E8M7"/>
<dbReference type="EMBL" id="JAOPEN010000003">
    <property type="protein sequence ID" value="KAJ4860572.1"/>
    <property type="molecule type" value="Genomic_DNA"/>
</dbReference>
<dbReference type="InterPro" id="IPR012677">
    <property type="entry name" value="Nucleotide-bd_a/b_plait_sf"/>
</dbReference>
<dbReference type="GO" id="GO:0019843">
    <property type="term" value="F:rRNA binding"/>
    <property type="evidence" value="ECO:0007669"/>
    <property type="project" value="TreeGrafter"/>
</dbReference>
<feature type="compositionally biased region" description="Basic and acidic residues" evidence="8">
    <location>
        <begin position="133"/>
        <end position="171"/>
    </location>
</feature>
<evidence type="ECO:0000313" key="10">
    <source>
        <dbReference type="EMBL" id="KAJ4860572.1"/>
    </source>
</evidence>
<keyword evidence="5 7" id="KW-0694">RNA-binding</keyword>
<feature type="region of interest" description="Disordered" evidence="8">
    <location>
        <begin position="389"/>
        <end position="521"/>
    </location>
</feature>
<dbReference type="GeneID" id="80867458"/>
<comment type="subcellular location">
    <subcellularLocation>
        <location evidence="2">Nucleus</location>
        <location evidence="2">Nucleolus</location>
    </subcellularLocation>
</comment>
<feature type="compositionally biased region" description="Basic and acidic residues" evidence="8">
    <location>
        <begin position="477"/>
        <end position="493"/>
    </location>
</feature>
<organism evidence="10 11">
    <name type="scientific">Trichoderma breve</name>
    <dbReference type="NCBI Taxonomy" id="2034170"/>
    <lineage>
        <taxon>Eukaryota</taxon>
        <taxon>Fungi</taxon>
        <taxon>Dikarya</taxon>
        <taxon>Ascomycota</taxon>
        <taxon>Pezizomycotina</taxon>
        <taxon>Sordariomycetes</taxon>
        <taxon>Hypocreomycetidae</taxon>
        <taxon>Hypocreales</taxon>
        <taxon>Hypocreaceae</taxon>
        <taxon>Trichoderma</taxon>
    </lineage>
</organism>
<dbReference type="PROSITE" id="PS50102">
    <property type="entry name" value="RRM"/>
    <property type="match status" value="1"/>
</dbReference>
<feature type="compositionally biased region" description="Basic residues" evidence="8">
    <location>
        <begin position="511"/>
        <end position="521"/>
    </location>
</feature>
<comment type="similarity">
    <text evidence="3">Belongs to the RRM RBM34 family.</text>
</comment>
<evidence type="ECO:0000259" key="9">
    <source>
        <dbReference type="PROSITE" id="PS50102"/>
    </source>
</evidence>
<evidence type="ECO:0000256" key="2">
    <source>
        <dbReference type="ARBA" id="ARBA00004604"/>
    </source>
</evidence>
<keyword evidence="6" id="KW-0539">Nucleus</keyword>
<dbReference type="CDD" id="cd12394">
    <property type="entry name" value="RRM1_RBM34"/>
    <property type="match status" value="1"/>
</dbReference>
<feature type="domain" description="RRM" evidence="9">
    <location>
        <begin position="314"/>
        <end position="392"/>
    </location>
</feature>
<gene>
    <name evidence="10" type="ORF">T069G_05560</name>
</gene>
<evidence type="ECO:0000256" key="4">
    <source>
        <dbReference type="ARBA" id="ARBA00015520"/>
    </source>
</evidence>
<dbReference type="InterPro" id="IPR000504">
    <property type="entry name" value="RRM_dom"/>
</dbReference>
<dbReference type="GO" id="GO:0005730">
    <property type="term" value="C:nucleolus"/>
    <property type="evidence" value="ECO:0007669"/>
    <property type="project" value="UniProtKB-SubCell"/>
</dbReference>
<feature type="compositionally biased region" description="Acidic residues" evidence="8">
    <location>
        <begin position="55"/>
        <end position="98"/>
    </location>
</feature>
<protein>
    <recommendedName>
        <fullName evidence="4">Nucleolar protein 12</fullName>
    </recommendedName>
</protein>
<feature type="compositionally biased region" description="Basic and acidic residues" evidence="8">
    <location>
        <begin position="111"/>
        <end position="123"/>
    </location>
</feature>
<sequence length="521" mass="56310">MAKSKNALAVASKAIDPTLDALFASSAGPVTVPSQPRVGAPPVKKSSSAAKSNEEDGDDQGDDEVLSEISEELDYGDDDEEEAGDDSAEDEDGQDGNDGDAMSVTMEAAETEEKINGLEEAKPKRERKRKRKQDNDDLEGKYLAKLADDEAEPSGKRLKGGEEDAQDGAKEDGEDEVPVHESLTQESKQSEVEKAARTVFLGNVATEAISSKSAKKELMKHLSSVLDKDASPPQKVESLRFRSVAFSTGSMPKRAAYITKALMDATTKSTNAYAVFSTPAAARKVVAELNGTEILGRHIRVDSVAHPSPMNHRNCVFVGNLGFVDDETVLNRKADGKVENVRVVRDSKTRVGKGFAYVQFYDANDVEAALLLNGKKFPPMLPRSLRVTRAKDPRKTAQAVERARSKADVADGTSRSTKYKPKATPEEQAAAGRTRKLLGRSAAAKQRRPGRRSFASAAKDGEAAADGIKTPEAIIFEGRRASSKDGLPKDLKMGKKNKKKAGRPMRPQNRSAKRAAAWKKK</sequence>
<evidence type="ECO:0000256" key="7">
    <source>
        <dbReference type="PROSITE-ProRule" id="PRU00176"/>
    </source>
</evidence>
<dbReference type="Proteomes" id="UP001140511">
    <property type="component" value="Unassembled WGS sequence"/>
</dbReference>
<proteinExistence type="inferred from homology"/>
<dbReference type="Gene3D" id="3.30.70.330">
    <property type="match status" value="2"/>
</dbReference>
<accession>A0A9W9E8M7</accession>
<dbReference type="Pfam" id="PF00076">
    <property type="entry name" value="RRM_1"/>
    <property type="match status" value="1"/>
</dbReference>
<dbReference type="SMART" id="SM00360">
    <property type="entry name" value="RRM"/>
    <property type="match status" value="2"/>
</dbReference>
<evidence type="ECO:0000256" key="5">
    <source>
        <dbReference type="ARBA" id="ARBA00022884"/>
    </source>
</evidence>
<dbReference type="GO" id="GO:0000463">
    <property type="term" value="P:maturation of LSU-rRNA from tricistronic rRNA transcript (SSU-rRNA, 5.8S rRNA, LSU-rRNA)"/>
    <property type="evidence" value="ECO:0007669"/>
    <property type="project" value="TreeGrafter"/>
</dbReference>
<feature type="compositionally biased region" description="Basic and acidic residues" evidence="8">
    <location>
        <begin position="389"/>
        <end position="409"/>
    </location>
</feature>
<dbReference type="SUPFAM" id="SSF54928">
    <property type="entry name" value="RNA-binding domain, RBD"/>
    <property type="match status" value="2"/>
</dbReference>
<dbReference type="PANTHER" id="PTHR23236">
    <property type="entry name" value="EUKARYOTIC TRANSLATION INITIATION FACTOR 4B/4H"/>
    <property type="match status" value="1"/>
</dbReference>
<feature type="compositionally biased region" description="Basic residues" evidence="8">
    <location>
        <begin position="494"/>
        <end position="503"/>
    </location>
</feature>
<dbReference type="PANTHER" id="PTHR23236:SF25">
    <property type="entry name" value="RNA-BINDING PROTEIN 34"/>
    <property type="match status" value="1"/>
</dbReference>
<evidence type="ECO:0000256" key="1">
    <source>
        <dbReference type="ARBA" id="ARBA00002475"/>
    </source>
</evidence>
<evidence type="ECO:0000256" key="3">
    <source>
        <dbReference type="ARBA" id="ARBA00007077"/>
    </source>
</evidence>
<evidence type="ECO:0000256" key="8">
    <source>
        <dbReference type="SAM" id="MobiDB-lite"/>
    </source>
</evidence>
<name>A0A9W9E8M7_9HYPO</name>
<feature type="region of interest" description="Disordered" evidence="8">
    <location>
        <begin position="27"/>
        <end position="192"/>
    </location>
</feature>
<dbReference type="InterPro" id="IPR035979">
    <property type="entry name" value="RBD_domain_sf"/>
</dbReference>